<dbReference type="PANTHER" id="PTHR10578">
    <property type="entry name" value="S -2-HYDROXY-ACID OXIDASE-RELATED"/>
    <property type="match status" value="1"/>
</dbReference>
<feature type="binding site" evidence="7">
    <location>
        <position position="276"/>
    </location>
    <ligand>
        <name>glyoxylate</name>
        <dbReference type="ChEBI" id="CHEBI:36655"/>
    </ligand>
</feature>
<evidence type="ECO:0000313" key="9">
    <source>
        <dbReference type="EMBL" id="MZR14490.1"/>
    </source>
</evidence>
<dbReference type="FunFam" id="3.20.20.70:FF:000029">
    <property type="entry name" value="L-lactate dehydrogenase"/>
    <property type="match status" value="1"/>
</dbReference>
<evidence type="ECO:0000313" key="10">
    <source>
        <dbReference type="Proteomes" id="UP000467322"/>
    </source>
</evidence>
<evidence type="ECO:0000256" key="6">
    <source>
        <dbReference type="PIRSR" id="PIRSR000138-1"/>
    </source>
</evidence>
<dbReference type="InterPro" id="IPR008259">
    <property type="entry name" value="FMN_hydac_DH_AS"/>
</dbReference>
<evidence type="ECO:0000256" key="1">
    <source>
        <dbReference type="ARBA" id="ARBA00001917"/>
    </source>
</evidence>
<dbReference type="AlphaFoldDB" id="A0A845M2B1"/>
<dbReference type="GO" id="GO:0009060">
    <property type="term" value="P:aerobic respiration"/>
    <property type="evidence" value="ECO:0007669"/>
    <property type="project" value="TreeGrafter"/>
</dbReference>
<dbReference type="InterPro" id="IPR037396">
    <property type="entry name" value="FMN_HAD"/>
</dbReference>
<dbReference type="EMBL" id="WTUX01000019">
    <property type="protein sequence ID" value="MZR14490.1"/>
    <property type="molecule type" value="Genomic_DNA"/>
</dbReference>
<reference evidence="9 10" key="1">
    <citation type="submission" date="2019-12" db="EMBL/GenBank/DDBJ databases">
        <title>Maritimibacter sp. nov. sp. isolated from sea sand.</title>
        <authorList>
            <person name="Kim J."/>
            <person name="Jeong S.E."/>
            <person name="Jung H.S."/>
            <person name="Jeon C.O."/>
        </authorList>
    </citation>
    <scope>NUCLEOTIDE SEQUENCE [LARGE SCALE GENOMIC DNA]</scope>
    <source>
        <strain evidence="9 10">DP07</strain>
    </source>
</reference>
<dbReference type="Pfam" id="PF01070">
    <property type="entry name" value="FMN_dh"/>
    <property type="match status" value="1"/>
</dbReference>
<dbReference type="InterPro" id="IPR013785">
    <property type="entry name" value="Aldolase_TIM"/>
</dbReference>
<dbReference type="PROSITE" id="PS00557">
    <property type="entry name" value="FMN_HYDROXY_ACID_DH_1"/>
    <property type="match status" value="1"/>
</dbReference>
<evidence type="ECO:0000256" key="2">
    <source>
        <dbReference type="ARBA" id="ARBA00022630"/>
    </source>
</evidence>
<dbReference type="PANTHER" id="PTHR10578:SF107">
    <property type="entry name" value="2-HYDROXYACID OXIDASE 1"/>
    <property type="match status" value="1"/>
</dbReference>
<feature type="binding site" evidence="7">
    <location>
        <begin position="325"/>
        <end position="326"/>
    </location>
    <ligand>
        <name>FMN</name>
        <dbReference type="ChEBI" id="CHEBI:58210"/>
    </ligand>
</feature>
<feature type="domain" description="FMN hydroxy acid dehydrogenase" evidence="8">
    <location>
        <begin position="1"/>
        <end position="373"/>
    </location>
</feature>
<feature type="binding site" evidence="7">
    <location>
        <position position="164"/>
    </location>
    <ligand>
        <name>glyoxylate</name>
        <dbReference type="ChEBI" id="CHEBI:36655"/>
    </ligand>
</feature>
<evidence type="ECO:0000256" key="7">
    <source>
        <dbReference type="PIRSR" id="PIRSR000138-2"/>
    </source>
</evidence>
<feature type="binding site" evidence="7">
    <location>
        <position position="155"/>
    </location>
    <ligand>
        <name>FMN</name>
        <dbReference type="ChEBI" id="CHEBI:58210"/>
    </ligand>
</feature>
<feature type="binding site" evidence="7">
    <location>
        <begin position="302"/>
        <end position="306"/>
    </location>
    <ligand>
        <name>FMN</name>
        <dbReference type="ChEBI" id="CHEBI:58210"/>
    </ligand>
</feature>
<evidence type="ECO:0000259" key="8">
    <source>
        <dbReference type="PROSITE" id="PS51349"/>
    </source>
</evidence>
<feature type="binding site" evidence="7">
    <location>
        <position position="130"/>
    </location>
    <ligand>
        <name>FMN</name>
        <dbReference type="ChEBI" id="CHEBI:58210"/>
    </ligand>
</feature>
<dbReference type="Gene3D" id="3.20.20.70">
    <property type="entry name" value="Aldolase class I"/>
    <property type="match status" value="1"/>
</dbReference>
<dbReference type="PIRSF" id="PIRSF000138">
    <property type="entry name" value="Al-hdrx_acd_dh"/>
    <property type="match status" value="1"/>
</dbReference>
<dbReference type="Proteomes" id="UP000467322">
    <property type="component" value="Unassembled WGS sequence"/>
</dbReference>
<feature type="binding site" evidence="7">
    <location>
        <begin position="78"/>
        <end position="80"/>
    </location>
    <ligand>
        <name>FMN</name>
        <dbReference type="ChEBI" id="CHEBI:58210"/>
    </ligand>
</feature>
<feature type="binding site" evidence="7">
    <location>
        <position position="128"/>
    </location>
    <ligand>
        <name>FMN</name>
        <dbReference type="ChEBI" id="CHEBI:58210"/>
    </ligand>
</feature>
<sequence length="373" mass="41218">MAAAYSVHDYRRLAKRRLPKMVFDYLEGGAEDERGLTRNEQAFDDWRFRPRRLVDVSERNLKTTLWGRTHDLPVYVSPTGLNGLLRPDGDRILARAAAAANIPFALSTASNGSIEDVARACDGETWFQLYVMNRELADMLVKRALDADYDALILTVDVPVNGYRERDKRNGFQVPPRRDLRTLIDGALHPAWSLDFLRTGVPKLANFETMEVTSLEAQAALLSRKMDASFDWDALERLRDQWPRKLIVKGLSRVEDVRRCEALGVDAVILSNHGARQLDAIEAPIRGLEAAVADASVPVFVDSGVRRGADVIKGLCLGAQMVGLGRALLYPLAARGRPGVDDCIEILKAEMDGALALLGVPESSGLGRDLLTD</sequence>
<dbReference type="GO" id="GO:0005886">
    <property type="term" value="C:plasma membrane"/>
    <property type="evidence" value="ECO:0007669"/>
    <property type="project" value="TreeGrafter"/>
</dbReference>
<keyword evidence="3 7" id="KW-0288">FMN</keyword>
<keyword evidence="2 7" id="KW-0285">Flavoprotein</keyword>
<proteinExistence type="inferred from homology"/>
<feature type="binding site" evidence="7">
    <location>
        <position position="25"/>
    </location>
    <ligand>
        <name>glyoxylate</name>
        <dbReference type="ChEBI" id="CHEBI:36655"/>
    </ligand>
</feature>
<dbReference type="GO" id="GO:0004459">
    <property type="term" value="F:L-lactate dehydrogenase (NAD+) activity"/>
    <property type="evidence" value="ECO:0007669"/>
    <property type="project" value="TreeGrafter"/>
</dbReference>
<keyword evidence="10" id="KW-1185">Reference proteome</keyword>
<gene>
    <name evidence="9" type="ORF">GQE99_15835</name>
</gene>
<dbReference type="InterPro" id="IPR012133">
    <property type="entry name" value="Alpha-hydoxy_acid_DH_FMN"/>
</dbReference>
<feature type="binding site" evidence="7">
    <location>
        <position position="271"/>
    </location>
    <ligand>
        <name>FMN</name>
        <dbReference type="ChEBI" id="CHEBI:58210"/>
    </ligand>
</feature>
<dbReference type="PROSITE" id="PS51349">
    <property type="entry name" value="FMN_HYDROXY_ACID_DH_2"/>
    <property type="match status" value="1"/>
</dbReference>
<organism evidence="9 10">
    <name type="scientific">Maritimibacter harenae</name>
    <dbReference type="NCBI Taxonomy" id="2606218"/>
    <lineage>
        <taxon>Bacteria</taxon>
        <taxon>Pseudomonadati</taxon>
        <taxon>Pseudomonadota</taxon>
        <taxon>Alphaproteobacteria</taxon>
        <taxon>Rhodobacterales</taxon>
        <taxon>Roseobacteraceae</taxon>
        <taxon>Maritimibacter</taxon>
    </lineage>
</organism>
<protein>
    <submittedName>
        <fullName evidence="9">Mandelate dehydrogenase</fullName>
    </submittedName>
</protein>
<feature type="binding site" evidence="7">
    <location>
        <position position="273"/>
    </location>
    <ligand>
        <name>glyoxylate</name>
        <dbReference type="ChEBI" id="CHEBI:36655"/>
    </ligand>
</feature>
<comment type="caution">
    <text evidence="9">The sequence shown here is derived from an EMBL/GenBank/DDBJ whole genome shotgun (WGS) entry which is preliminary data.</text>
</comment>
<dbReference type="GO" id="GO:0010181">
    <property type="term" value="F:FMN binding"/>
    <property type="evidence" value="ECO:0007669"/>
    <property type="project" value="InterPro"/>
</dbReference>
<evidence type="ECO:0000256" key="4">
    <source>
        <dbReference type="ARBA" id="ARBA00023002"/>
    </source>
</evidence>
<dbReference type="InterPro" id="IPR000262">
    <property type="entry name" value="FMN-dep_DH"/>
</dbReference>
<dbReference type="SUPFAM" id="SSF51395">
    <property type="entry name" value="FMN-linked oxidoreductases"/>
    <property type="match status" value="1"/>
</dbReference>
<comment type="cofactor">
    <cofactor evidence="1">
        <name>FMN</name>
        <dbReference type="ChEBI" id="CHEBI:58210"/>
    </cofactor>
</comment>
<dbReference type="RefSeq" id="WP_161352607.1">
    <property type="nucleotide sequence ID" value="NZ_WTUX01000019.1"/>
</dbReference>
<name>A0A845M2B1_9RHOB</name>
<keyword evidence="4" id="KW-0560">Oxidoreductase</keyword>
<comment type="similarity">
    <text evidence="5">Belongs to the FMN-dependent alpha-hydroxy acid dehydrogenase family.</text>
</comment>
<feature type="binding site" evidence="7">
    <location>
        <position position="107"/>
    </location>
    <ligand>
        <name>FMN</name>
        <dbReference type="ChEBI" id="CHEBI:58210"/>
    </ligand>
</feature>
<evidence type="ECO:0000256" key="5">
    <source>
        <dbReference type="ARBA" id="ARBA00024042"/>
    </source>
</evidence>
<accession>A0A845M2B1</accession>
<feature type="binding site" evidence="7">
    <location>
        <position position="249"/>
    </location>
    <ligand>
        <name>FMN</name>
        <dbReference type="ChEBI" id="CHEBI:58210"/>
    </ligand>
</feature>
<feature type="active site" description="Proton acceptor" evidence="6">
    <location>
        <position position="273"/>
    </location>
</feature>
<evidence type="ECO:0000256" key="3">
    <source>
        <dbReference type="ARBA" id="ARBA00022643"/>
    </source>
</evidence>